<feature type="domain" description="TonB-dependent receptor-like beta-barrel" evidence="13">
    <location>
        <begin position="281"/>
        <end position="719"/>
    </location>
</feature>
<dbReference type="PROSITE" id="PS52016">
    <property type="entry name" value="TONB_DEPENDENT_REC_3"/>
    <property type="match status" value="1"/>
</dbReference>
<evidence type="ECO:0000256" key="7">
    <source>
        <dbReference type="ARBA" id="ARBA00023136"/>
    </source>
</evidence>
<evidence type="ECO:0000256" key="3">
    <source>
        <dbReference type="ARBA" id="ARBA00022448"/>
    </source>
</evidence>
<keyword evidence="3 10" id="KW-0813">Transport</keyword>
<dbReference type="PANTHER" id="PTHR30069:SF40">
    <property type="entry name" value="TONB-DEPENDENT RECEPTOR NMB0964-RELATED"/>
    <property type="match status" value="1"/>
</dbReference>
<keyword evidence="7 10" id="KW-0472">Membrane</keyword>
<dbReference type="Pfam" id="PF00593">
    <property type="entry name" value="TonB_dep_Rec_b-barrel"/>
    <property type="match status" value="1"/>
</dbReference>
<comment type="similarity">
    <text evidence="2 10 11">Belongs to the TonB-dependent receptor family.</text>
</comment>
<evidence type="ECO:0000256" key="2">
    <source>
        <dbReference type="ARBA" id="ARBA00009810"/>
    </source>
</evidence>
<keyword evidence="6 11" id="KW-0798">TonB box</keyword>
<dbReference type="GO" id="GO:0015344">
    <property type="term" value="F:siderophore uptake transmembrane transporter activity"/>
    <property type="evidence" value="ECO:0007669"/>
    <property type="project" value="TreeGrafter"/>
</dbReference>
<evidence type="ECO:0000256" key="6">
    <source>
        <dbReference type="ARBA" id="ARBA00023077"/>
    </source>
</evidence>
<evidence type="ECO:0000256" key="9">
    <source>
        <dbReference type="ARBA" id="ARBA00023237"/>
    </source>
</evidence>
<dbReference type="GO" id="GO:0044718">
    <property type="term" value="P:siderophore transmembrane transport"/>
    <property type="evidence" value="ECO:0007669"/>
    <property type="project" value="TreeGrafter"/>
</dbReference>
<sequence>MRRPWPAWAGRRVPPWRSSYPKFAFMKSSQKSSAVLARRPVALAVGLLLTSLGLAHAQSVPSAAAPASAPAPATPAASASTATPATVSTPVPVPVPVSVSETPTLATVTVSASGLQLGSSELATPVTVLEGDELVQRRAATLGDTLDGMPGISASHFGAGASRPIIRGMDGPRVKILSDGAELQDASTVSPDHAVASSPLLARQIEVLRGPSALLYGGGAVGGVVNVLDDKVPTAIPEKGYTGSAELRASSNAREKAGVFALTGGTGHLALHVEGAANDAQDYRAGSGWPQGSRVPGSYQRGDTGSVGLSWIDTDGYLGAAYTRQTAKYGLPGDDAAHAGCGAEGNRLVCPADAAPAEASTDATAPMVDLLSERWDLRGELRNPFAGIAAVRLRSGLTHYRHNEIEDGAVGTTFSNQAYDSRIELEHLPIAGWRGLVGLQLGQRKFRADGEESFIQPTATHKVGLFALEEYRWQDWRFEAALRHDRQSVEAQSSGIERDHHGTSASLGAVWKFTPGYALGASFTRAVRLPTAEELYAQGLHLATRTYERGNADLRAETAQNIDLSLRKTAGDTTFELSVFRNHIANYIYGRTVDELGGLQLLQYSQQDATFTGFEGQVHQRLTRHLGLTLRGDAVRAHLDDGSRVPRMPAARAGLRLDGSWGPWQGYTEWLQLARQDRTAAFETPTPGYGMLNVGLSYGGTSSGAFGQRWQIYLKANNLNNRLAYASTSFIKTAAPLMGRDITLGLRVEF</sequence>
<dbReference type="AlphaFoldDB" id="A0A369AEK1"/>
<dbReference type="InterPro" id="IPR012910">
    <property type="entry name" value="Plug_dom"/>
</dbReference>
<keyword evidence="5 10" id="KW-0812">Transmembrane</keyword>
<comment type="caution">
    <text evidence="15">The sequence shown here is derived from an EMBL/GenBank/DDBJ whole genome shotgun (WGS) entry which is preliminary data.</text>
</comment>
<dbReference type="EMBL" id="QPJU01000012">
    <property type="protein sequence ID" value="RCX07593.1"/>
    <property type="molecule type" value="Genomic_DNA"/>
</dbReference>
<dbReference type="PANTHER" id="PTHR30069">
    <property type="entry name" value="TONB-DEPENDENT OUTER MEMBRANE RECEPTOR"/>
    <property type="match status" value="1"/>
</dbReference>
<dbReference type="SUPFAM" id="SSF56935">
    <property type="entry name" value="Porins"/>
    <property type="match status" value="1"/>
</dbReference>
<feature type="domain" description="TonB-dependent receptor plug" evidence="14">
    <location>
        <begin position="121"/>
        <end position="224"/>
    </location>
</feature>
<dbReference type="InterPro" id="IPR036942">
    <property type="entry name" value="Beta-barrel_TonB_sf"/>
</dbReference>
<keyword evidence="9 10" id="KW-0998">Cell outer membrane</keyword>
<evidence type="ECO:0000256" key="4">
    <source>
        <dbReference type="ARBA" id="ARBA00022452"/>
    </source>
</evidence>
<dbReference type="GO" id="GO:0009279">
    <property type="term" value="C:cell outer membrane"/>
    <property type="evidence" value="ECO:0007669"/>
    <property type="project" value="UniProtKB-SubCell"/>
</dbReference>
<dbReference type="Proteomes" id="UP000252174">
    <property type="component" value="Unassembled WGS sequence"/>
</dbReference>
<dbReference type="Pfam" id="PF07715">
    <property type="entry name" value="Plug"/>
    <property type="match status" value="1"/>
</dbReference>
<evidence type="ECO:0000259" key="14">
    <source>
        <dbReference type="Pfam" id="PF07715"/>
    </source>
</evidence>
<evidence type="ECO:0000313" key="16">
    <source>
        <dbReference type="Proteomes" id="UP000252174"/>
    </source>
</evidence>
<proteinExistence type="inferred from homology"/>
<evidence type="ECO:0000256" key="8">
    <source>
        <dbReference type="ARBA" id="ARBA00023170"/>
    </source>
</evidence>
<feature type="region of interest" description="Disordered" evidence="12">
    <location>
        <begin position="65"/>
        <end position="91"/>
    </location>
</feature>
<dbReference type="InterPro" id="IPR039426">
    <property type="entry name" value="TonB-dep_rcpt-like"/>
</dbReference>
<evidence type="ECO:0000256" key="11">
    <source>
        <dbReference type="RuleBase" id="RU003357"/>
    </source>
</evidence>
<dbReference type="Gene3D" id="2.170.130.10">
    <property type="entry name" value="TonB-dependent receptor, plug domain"/>
    <property type="match status" value="1"/>
</dbReference>
<evidence type="ECO:0000256" key="10">
    <source>
        <dbReference type="PROSITE-ProRule" id="PRU01360"/>
    </source>
</evidence>
<evidence type="ECO:0000256" key="1">
    <source>
        <dbReference type="ARBA" id="ARBA00004571"/>
    </source>
</evidence>
<comment type="subcellular location">
    <subcellularLocation>
        <location evidence="1 10">Cell outer membrane</location>
        <topology evidence="1 10">Multi-pass membrane protein</topology>
    </subcellularLocation>
</comment>
<accession>A0A369AEK1</accession>
<organism evidence="15 16">
    <name type="scientific">Extensimonas vulgaris</name>
    <dbReference type="NCBI Taxonomy" id="1031594"/>
    <lineage>
        <taxon>Bacteria</taxon>
        <taxon>Pseudomonadati</taxon>
        <taxon>Pseudomonadota</taxon>
        <taxon>Betaproteobacteria</taxon>
        <taxon>Burkholderiales</taxon>
        <taxon>Comamonadaceae</taxon>
        <taxon>Extensimonas</taxon>
    </lineage>
</organism>
<evidence type="ECO:0000256" key="5">
    <source>
        <dbReference type="ARBA" id="ARBA00022692"/>
    </source>
</evidence>
<keyword evidence="8 15" id="KW-0675">Receptor</keyword>
<dbReference type="Gene3D" id="2.40.170.20">
    <property type="entry name" value="TonB-dependent receptor, beta-barrel domain"/>
    <property type="match status" value="1"/>
</dbReference>
<reference evidence="15 16" key="1">
    <citation type="submission" date="2018-07" db="EMBL/GenBank/DDBJ databases">
        <title>Genomic Encyclopedia of Type Strains, Phase IV (KMG-IV): sequencing the most valuable type-strain genomes for metagenomic binning, comparative biology and taxonomic classification.</title>
        <authorList>
            <person name="Goeker M."/>
        </authorList>
    </citation>
    <scope>NUCLEOTIDE SEQUENCE [LARGE SCALE GENOMIC DNA]</scope>
    <source>
        <strain evidence="15 16">DSM 100911</strain>
    </source>
</reference>
<gene>
    <name evidence="15" type="ORF">DFR45_1124</name>
</gene>
<evidence type="ECO:0000256" key="12">
    <source>
        <dbReference type="SAM" id="MobiDB-lite"/>
    </source>
</evidence>
<keyword evidence="16" id="KW-1185">Reference proteome</keyword>
<evidence type="ECO:0000313" key="15">
    <source>
        <dbReference type="EMBL" id="RCX07593.1"/>
    </source>
</evidence>
<keyword evidence="4 10" id="KW-1134">Transmembrane beta strand</keyword>
<dbReference type="InterPro" id="IPR000531">
    <property type="entry name" value="Beta-barrel_TonB"/>
</dbReference>
<name>A0A369AEK1_9BURK</name>
<protein>
    <submittedName>
        <fullName evidence="15">Iron complex outermembrane receptor protein</fullName>
    </submittedName>
</protein>
<dbReference type="InterPro" id="IPR037066">
    <property type="entry name" value="Plug_dom_sf"/>
</dbReference>
<evidence type="ECO:0000259" key="13">
    <source>
        <dbReference type="Pfam" id="PF00593"/>
    </source>
</evidence>